<dbReference type="Gene3D" id="1.10.101.10">
    <property type="entry name" value="PGBD-like superfamily/PGBD"/>
    <property type="match status" value="1"/>
</dbReference>
<evidence type="ECO:0000313" key="3">
    <source>
        <dbReference type="Proteomes" id="UP000481643"/>
    </source>
</evidence>
<sequence length="224" mass="23618">MTTVLTIQRRLASLGYNPGAADGLIGPKTLSAIDAALTALEGKGGAQPSPAVRFLPEEWLPWAQMQRVIVHWTAGANKASAVDKAHYHVLIEGDGTPVKGDPSIAANQAPVSSGYAAHTLNCNSGSIGLSLCGMAGAVEKPFNAGKYPITRQQWEAAIKAVADLCRRYSIPVTPSTVLSHAEVQRTLGIQQRGKWDIAILPFEPSLNTAAKVGDAFRAAVKTIL</sequence>
<dbReference type="Pfam" id="PF01510">
    <property type="entry name" value="Amidase_2"/>
    <property type="match status" value="1"/>
</dbReference>
<reference evidence="2 3" key="1">
    <citation type="submission" date="2019-09" db="EMBL/GenBank/DDBJ databases">
        <title>Taxonomic organization of the family Brucellaceae based on a phylogenomic approach.</title>
        <authorList>
            <person name="Leclercq S."/>
            <person name="Cloeckaert A."/>
            <person name="Zygmunt M.S."/>
        </authorList>
    </citation>
    <scope>NUCLEOTIDE SEQUENCE [LARGE SCALE GENOMIC DNA]</scope>
    <source>
        <strain evidence="2 3">WS1830</strain>
    </source>
</reference>
<dbReference type="GO" id="GO:0008745">
    <property type="term" value="F:N-acetylmuramoyl-L-alanine amidase activity"/>
    <property type="evidence" value="ECO:0007669"/>
    <property type="project" value="InterPro"/>
</dbReference>
<dbReference type="Pfam" id="PF01471">
    <property type="entry name" value="PG_binding_1"/>
    <property type="match status" value="1"/>
</dbReference>
<dbReference type="AlphaFoldDB" id="A0A6L3YVQ0"/>
<dbReference type="Gene3D" id="3.40.80.10">
    <property type="entry name" value="Peptidoglycan recognition protein-like"/>
    <property type="match status" value="1"/>
</dbReference>
<dbReference type="RefSeq" id="WP_063881997.1">
    <property type="nucleotide sequence ID" value="NZ_WBVX01000002.1"/>
</dbReference>
<proteinExistence type="predicted"/>
<accession>A0A6L3YVQ0</accession>
<dbReference type="InterPro" id="IPR002502">
    <property type="entry name" value="Amidase_domain"/>
</dbReference>
<dbReference type="Proteomes" id="UP000481643">
    <property type="component" value="Unassembled WGS sequence"/>
</dbReference>
<dbReference type="InterPro" id="IPR036366">
    <property type="entry name" value="PGBDSf"/>
</dbReference>
<gene>
    <name evidence="2" type="ORF">F9L08_03000</name>
</gene>
<dbReference type="SMART" id="SM00644">
    <property type="entry name" value="Ami_2"/>
    <property type="match status" value="1"/>
</dbReference>
<dbReference type="InterPro" id="IPR036505">
    <property type="entry name" value="Amidase/PGRP_sf"/>
</dbReference>
<feature type="domain" description="N-acetylmuramoyl-L-alanine amidase" evidence="1">
    <location>
        <begin position="55"/>
        <end position="193"/>
    </location>
</feature>
<dbReference type="CDD" id="cd06583">
    <property type="entry name" value="PGRP"/>
    <property type="match status" value="1"/>
</dbReference>
<evidence type="ECO:0000259" key="1">
    <source>
        <dbReference type="SMART" id="SM00644"/>
    </source>
</evidence>
<dbReference type="InterPro" id="IPR002477">
    <property type="entry name" value="Peptidoglycan-bd-like"/>
</dbReference>
<dbReference type="InterPro" id="IPR036365">
    <property type="entry name" value="PGBD-like_sf"/>
</dbReference>
<dbReference type="EMBL" id="WBVX01000002">
    <property type="protein sequence ID" value="KAB2689642.1"/>
    <property type="molecule type" value="Genomic_DNA"/>
</dbReference>
<name>A0A6L3YVQ0_9HYPH</name>
<protein>
    <submittedName>
        <fullName evidence="2">N-acetylmuramoyl-L-alanine amidase</fullName>
    </submittedName>
</protein>
<evidence type="ECO:0000313" key="2">
    <source>
        <dbReference type="EMBL" id="KAB2689642.1"/>
    </source>
</evidence>
<comment type="caution">
    <text evidence="2">The sequence shown here is derived from an EMBL/GenBank/DDBJ whole genome shotgun (WGS) entry which is preliminary data.</text>
</comment>
<organism evidence="2 3">
    <name type="scientific">Brucella tritici</name>
    <dbReference type="NCBI Taxonomy" id="94626"/>
    <lineage>
        <taxon>Bacteria</taxon>
        <taxon>Pseudomonadati</taxon>
        <taxon>Pseudomonadota</taxon>
        <taxon>Alphaproteobacteria</taxon>
        <taxon>Hyphomicrobiales</taxon>
        <taxon>Brucellaceae</taxon>
        <taxon>Brucella/Ochrobactrum group</taxon>
        <taxon>Brucella</taxon>
    </lineage>
</organism>
<dbReference type="GO" id="GO:0009253">
    <property type="term" value="P:peptidoglycan catabolic process"/>
    <property type="evidence" value="ECO:0007669"/>
    <property type="project" value="InterPro"/>
</dbReference>
<dbReference type="SUPFAM" id="SSF47090">
    <property type="entry name" value="PGBD-like"/>
    <property type="match status" value="1"/>
</dbReference>
<dbReference type="SUPFAM" id="SSF55846">
    <property type="entry name" value="N-acetylmuramoyl-L-alanine amidase-like"/>
    <property type="match status" value="1"/>
</dbReference>